<evidence type="ECO:0000256" key="4">
    <source>
        <dbReference type="ARBA" id="ARBA00022692"/>
    </source>
</evidence>
<feature type="transmembrane region" description="Helical" evidence="9">
    <location>
        <begin position="421"/>
        <end position="446"/>
    </location>
</feature>
<organism evidence="11">
    <name type="scientific">Guillardia theta (strain CCMP2712)</name>
    <name type="common">Cryptophyte</name>
    <dbReference type="NCBI Taxonomy" id="905079"/>
    <lineage>
        <taxon>Eukaryota</taxon>
        <taxon>Cryptophyceae</taxon>
        <taxon>Pyrenomonadales</taxon>
        <taxon>Geminigeraceae</taxon>
        <taxon>Guillardia</taxon>
    </lineage>
</organism>
<dbReference type="PANTHER" id="PTHR11730">
    <property type="entry name" value="AMMONIUM TRANSPORTER"/>
    <property type="match status" value="1"/>
</dbReference>
<dbReference type="KEGG" id="gtt:GUITHDRAFT_107017"/>
<comment type="subcellular location">
    <subcellularLocation>
        <location evidence="1">Membrane</location>
        <topology evidence="1">Multi-pass membrane protein</topology>
    </subcellularLocation>
</comment>
<dbReference type="STRING" id="905079.L1JGM2"/>
<feature type="transmembrane region" description="Helical" evidence="9">
    <location>
        <begin position="230"/>
        <end position="253"/>
    </location>
</feature>
<evidence type="ECO:0000256" key="9">
    <source>
        <dbReference type="SAM" id="Phobius"/>
    </source>
</evidence>
<evidence type="ECO:0000256" key="8">
    <source>
        <dbReference type="SAM" id="MobiDB-lite"/>
    </source>
</evidence>
<feature type="transmembrane region" description="Helical" evidence="9">
    <location>
        <begin position="142"/>
        <end position="161"/>
    </location>
</feature>
<evidence type="ECO:0000256" key="3">
    <source>
        <dbReference type="ARBA" id="ARBA00022448"/>
    </source>
</evidence>
<reference evidence="13" key="2">
    <citation type="submission" date="2012-11" db="EMBL/GenBank/DDBJ databases">
        <authorList>
            <person name="Kuo A."/>
            <person name="Curtis B.A."/>
            <person name="Tanifuji G."/>
            <person name="Burki F."/>
            <person name="Gruber A."/>
            <person name="Irimia M."/>
            <person name="Maruyama S."/>
            <person name="Arias M.C."/>
            <person name="Ball S.G."/>
            <person name="Gile G.H."/>
            <person name="Hirakawa Y."/>
            <person name="Hopkins J.F."/>
            <person name="Rensing S.A."/>
            <person name="Schmutz J."/>
            <person name="Symeonidi A."/>
            <person name="Elias M."/>
            <person name="Eveleigh R.J."/>
            <person name="Herman E.K."/>
            <person name="Klute M.J."/>
            <person name="Nakayama T."/>
            <person name="Obornik M."/>
            <person name="Reyes-Prieto A."/>
            <person name="Armbrust E.V."/>
            <person name="Aves S.J."/>
            <person name="Beiko R.G."/>
            <person name="Coutinho P."/>
            <person name="Dacks J.B."/>
            <person name="Durnford D.G."/>
            <person name="Fast N.M."/>
            <person name="Green B.R."/>
            <person name="Grisdale C."/>
            <person name="Hempe F."/>
            <person name="Henrissat B."/>
            <person name="Hoppner M.P."/>
            <person name="Ishida K.-I."/>
            <person name="Kim E."/>
            <person name="Koreny L."/>
            <person name="Kroth P.G."/>
            <person name="Liu Y."/>
            <person name="Malik S.-B."/>
            <person name="Maier U.G."/>
            <person name="McRose D."/>
            <person name="Mock T."/>
            <person name="Neilson J.A."/>
            <person name="Onodera N.T."/>
            <person name="Poole A.M."/>
            <person name="Pritham E.J."/>
            <person name="Richards T.A."/>
            <person name="Rocap G."/>
            <person name="Roy S.W."/>
            <person name="Sarai C."/>
            <person name="Schaack S."/>
            <person name="Shirato S."/>
            <person name="Slamovits C.H."/>
            <person name="Spencer D.F."/>
            <person name="Suzuki S."/>
            <person name="Worden A.Z."/>
            <person name="Zauner S."/>
            <person name="Barry K."/>
            <person name="Bell C."/>
            <person name="Bharti A.K."/>
            <person name="Crow J.A."/>
            <person name="Grimwood J."/>
            <person name="Kramer R."/>
            <person name="Lindquist E."/>
            <person name="Lucas S."/>
            <person name="Salamov A."/>
            <person name="McFadden G.I."/>
            <person name="Lane C.E."/>
            <person name="Keeling P.J."/>
            <person name="Gray M.W."/>
            <person name="Grigoriev I.V."/>
            <person name="Archibald J.M."/>
        </authorList>
    </citation>
    <scope>NUCLEOTIDE SEQUENCE</scope>
    <source>
        <strain evidence="13">CCMP2712</strain>
    </source>
</reference>
<evidence type="ECO:0000256" key="6">
    <source>
        <dbReference type="ARBA" id="ARBA00023136"/>
    </source>
</evidence>
<dbReference type="SUPFAM" id="SSF111352">
    <property type="entry name" value="Ammonium transporter"/>
    <property type="match status" value="2"/>
</dbReference>
<evidence type="ECO:0000256" key="2">
    <source>
        <dbReference type="ARBA" id="ARBA00005887"/>
    </source>
</evidence>
<gene>
    <name evidence="11" type="ORF">GUITHDRAFT_107017</name>
</gene>
<dbReference type="OMA" id="VVWVLMD"/>
<dbReference type="Pfam" id="PF00909">
    <property type="entry name" value="Ammonium_transp"/>
    <property type="match status" value="2"/>
</dbReference>
<keyword evidence="3" id="KW-0813">Transport</keyword>
<dbReference type="eggNOG" id="KOG0682">
    <property type="taxonomic scope" value="Eukaryota"/>
</dbReference>
<reference evidence="11 13" key="1">
    <citation type="journal article" date="2012" name="Nature">
        <title>Algal genomes reveal evolutionary mosaicism and the fate of nucleomorphs.</title>
        <authorList>
            <consortium name="DOE Joint Genome Institute"/>
            <person name="Curtis B.A."/>
            <person name="Tanifuji G."/>
            <person name="Burki F."/>
            <person name="Gruber A."/>
            <person name="Irimia M."/>
            <person name="Maruyama S."/>
            <person name="Arias M.C."/>
            <person name="Ball S.G."/>
            <person name="Gile G.H."/>
            <person name="Hirakawa Y."/>
            <person name="Hopkins J.F."/>
            <person name="Kuo A."/>
            <person name="Rensing S.A."/>
            <person name="Schmutz J."/>
            <person name="Symeonidi A."/>
            <person name="Elias M."/>
            <person name="Eveleigh R.J."/>
            <person name="Herman E.K."/>
            <person name="Klute M.J."/>
            <person name="Nakayama T."/>
            <person name="Obornik M."/>
            <person name="Reyes-Prieto A."/>
            <person name="Armbrust E.V."/>
            <person name="Aves S.J."/>
            <person name="Beiko R.G."/>
            <person name="Coutinho P."/>
            <person name="Dacks J.B."/>
            <person name="Durnford D.G."/>
            <person name="Fast N.M."/>
            <person name="Green B.R."/>
            <person name="Grisdale C.J."/>
            <person name="Hempel F."/>
            <person name="Henrissat B."/>
            <person name="Hoppner M.P."/>
            <person name="Ishida K."/>
            <person name="Kim E."/>
            <person name="Koreny L."/>
            <person name="Kroth P.G."/>
            <person name="Liu Y."/>
            <person name="Malik S.B."/>
            <person name="Maier U.G."/>
            <person name="McRose D."/>
            <person name="Mock T."/>
            <person name="Neilson J.A."/>
            <person name="Onodera N.T."/>
            <person name="Poole A.M."/>
            <person name="Pritham E.J."/>
            <person name="Richards T.A."/>
            <person name="Rocap G."/>
            <person name="Roy S.W."/>
            <person name="Sarai C."/>
            <person name="Schaack S."/>
            <person name="Shirato S."/>
            <person name="Slamovits C.H."/>
            <person name="Spencer D.F."/>
            <person name="Suzuki S."/>
            <person name="Worden A.Z."/>
            <person name="Zauner S."/>
            <person name="Barry K."/>
            <person name="Bell C."/>
            <person name="Bharti A.K."/>
            <person name="Crow J.A."/>
            <person name="Grimwood J."/>
            <person name="Kramer R."/>
            <person name="Lindquist E."/>
            <person name="Lucas S."/>
            <person name="Salamov A."/>
            <person name="McFadden G.I."/>
            <person name="Lane C.E."/>
            <person name="Keeling P.J."/>
            <person name="Gray M.W."/>
            <person name="Grigoriev I.V."/>
            <person name="Archibald J.M."/>
        </authorList>
    </citation>
    <scope>NUCLEOTIDE SEQUENCE</scope>
    <source>
        <strain evidence="11 13">CCMP2712</strain>
    </source>
</reference>
<keyword evidence="13" id="KW-1185">Reference proteome</keyword>
<evidence type="ECO:0000313" key="12">
    <source>
        <dbReference type="EnsemblProtists" id="EKX47245"/>
    </source>
</evidence>
<feature type="transmembrane region" description="Helical" evidence="9">
    <location>
        <begin position="26"/>
        <end position="46"/>
    </location>
</feature>
<feature type="transmembrane region" description="Helical" evidence="9">
    <location>
        <begin position="199"/>
        <end position="218"/>
    </location>
</feature>
<proteinExistence type="inferred from homology"/>
<dbReference type="GO" id="GO:0008519">
    <property type="term" value="F:ammonium channel activity"/>
    <property type="evidence" value="ECO:0007669"/>
    <property type="project" value="InterPro"/>
</dbReference>
<evidence type="ECO:0000256" key="5">
    <source>
        <dbReference type="ARBA" id="ARBA00022989"/>
    </source>
</evidence>
<keyword evidence="6 9" id="KW-0472">Membrane</keyword>
<evidence type="ECO:0000313" key="11">
    <source>
        <dbReference type="EMBL" id="EKX47245.1"/>
    </source>
</evidence>
<dbReference type="PaxDb" id="55529-EKX47245"/>
<dbReference type="EMBL" id="JH992991">
    <property type="protein sequence ID" value="EKX47245.1"/>
    <property type="molecule type" value="Genomic_DNA"/>
</dbReference>
<dbReference type="RefSeq" id="XP_005834225.1">
    <property type="nucleotide sequence ID" value="XM_005834168.1"/>
</dbReference>
<dbReference type="GeneID" id="17303741"/>
<dbReference type="EnsemblProtists" id="EKX47245">
    <property type="protein sequence ID" value="EKX47245"/>
    <property type="gene ID" value="GUITHDRAFT_107017"/>
</dbReference>
<protein>
    <submittedName>
        <fullName evidence="11">Ammonium transporter</fullName>
    </submittedName>
</protein>
<dbReference type="PANTHER" id="PTHR11730:SF6">
    <property type="entry name" value="AMMONIUM TRANSPORTER"/>
    <property type="match status" value="1"/>
</dbReference>
<feature type="transmembrane region" description="Helical" evidence="9">
    <location>
        <begin position="349"/>
        <end position="368"/>
    </location>
</feature>
<evidence type="ECO:0000259" key="10">
    <source>
        <dbReference type="Pfam" id="PF00909"/>
    </source>
</evidence>
<comment type="similarity">
    <text evidence="2">Belongs to the ammonia transporter channel (TC 1.A.11.2) family.</text>
</comment>
<dbReference type="InterPro" id="IPR029020">
    <property type="entry name" value="Ammonium/urea_transptr"/>
</dbReference>
<feature type="transmembrane region" description="Helical" evidence="9">
    <location>
        <begin position="111"/>
        <end position="130"/>
    </location>
</feature>
<keyword evidence="4 9" id="KW-0812">Transmembrane</keyword>
<keyword evidence="5 9" id="KW-1133">Transmembrane helix</keyword>
<feature type="domain" description="Ammonium transporter AmtB-like" evidence="10">
    <location>
        <begin position="349"/>
        <end position="447"/>
    </location>
</feature>
<accession>L1JGM2</accession>
<dbReference type="OrthoDB" id="534912at2759"/>
<evidence type="ECO:0000256" key="7">
    <source>
        <dbReference type="ARBA" id="ARBA00023177"/>
    </source>
</evidence>
<feature type="transmembrane region" description="Helical" evidence="9">
    <location>
        <begin position="58"/>
        <end position="77"/>
    </location>
</feature>
<feature type="transmembrane region" description="Helical" evidence="9">
    <location>
        <begin position="265"/>
        <end position="287"/>
    </location>
</feature>
<feature type="compositionally biased region" description="Low complexity" evidence="8">
    <location>
        <begin position="454"/>
        <end position="470"/>
    </location>
</feature>
<evidence type="ECO:0000313" key="13">
    <source>
        <dbReference type="Proteomes" id="UP000011087"/>
    </source>
</evidence>
<dbReference type="HOGENOM" id="CLU_000445_33_1_1"/>
<dbReference type="InterPro" id="IPR024041">
    <property type="entry name" value="NH4_transpt_AmtB-like_dom"/>
</dbReference>
<feature type="domain" description="Ammonium transporter AmtB-like" evidence="10">
    <location>
        <begin position="27"/>
        <end position="319"/>
    </location>
</feature>
<keyword evidence="7" id="KW-0924">Ammonia transport</keyword>
<evidence type="ECO:0000256" key="1">
    <source>
        <dbReference type="ARBA" id="ARBA00004141"/>
    </source>
</evidence>
<dbReference type="AlphaFoldDB" id="L1JGM2"/>
<dbReference type="GO" id="GO:0097272">
    <property type="term" value="P:ammonium homeostasis"/>
    <property type="evidence" value="ECO:0007669"/>
    <property type="project" value="TreeGrafter"/>
</dbReference>
<sequence length="480" mass="52014">MLQAYVANNATALSAFVNAEMAQVNVAWMLMCGFFVVAMLVGYVVLEAGTVRTGQMDFVFTKNFTIVCFTFFCYWIIGHALAFGKDEGGFFGTTDFADSDMYYYSAKITGAHRWFFQSSFSAIAAVLLFTSLQERVDLASTLAYTFFFSSWVWPVIAHWIWGQGWLSAWGAYPNSNGVPRPIFKYSESSNGFIDHAGSAVVHLASGFSGLVGVVVLGPRKRRSTREANPVILALGTLLVWFGSFGSYAGWTVFISEGRSNAAGKVVMNTAICCSSSVIFSTLITYIFDRKLNYMSIINGVLIGLVAISGACSVVKPWSAPPLLCSSPPLLAFPSPLGNFCQGFLTLSRMAFLIGLGAAVFLFAGHTMLEVLSLDDPREACIVHGFGGLWGSWSTGIFCTDSNVRYAGYPNVNTACRSGEQFGVQVVGTLVVILWASAFAGIFFFVIRMSEIRGSKPSSSRPPSTQPSSSPQAETRAGPYF</sequence>
<dbReference type="Gene3D" id="1.10.3430.10">
    <property type="entry name" value="Ammonium transporter AmtB like domains"/>
    <property type="match status" value="2"/>
</dbReference>
<dbReference type="Proteomes" id="UP000011087">
    <property type="component" value="Unassembled WGS sequence"/>
</dbReference>
<feature type="region of interest" description="Disordered" evidence="8">
    <location>
        <begin position="453"/>
        <end position="480"/>
    </location>
</feature>
<reference evidence="12" key="3">
    <citation type="submission" date="2016-03" db="UniProtKB">
        <authorList>
            <consortium name="EnsemblProtists"/>
        </authorList>
    </citation>
    <scope>IDENTIFICATION</scope>
</reference>
<dbReference type="GO" id="GO:0016020">
    <property type="term" value="C:membrane"/>
    <property type="evidence" value="ECO:0007669"/>
    <property type="project" value="UniProtKB-SubCell"/>
</dbReference>
<name>L1JGM2_GUITC</name>